<organism evidence="1 2">
    <name type="scientific">Tistlia consotensis USBA 355</name>
    <dbReference type="NCBI Taxonomy" id="560819"/>
    <lineage>
        <taxon>Bacteria</taxon>
        <taxon>Pseudomonadati</taxon>
        <taxon>Pseudomonadota</taxon>
        <taxon>Alphaproteobacteria</taxon>
        <taxon>Rhodospirillales</taxon>
        <taxon>Rhodovibrionaceae</taxon>
        <taxon>Tistlia</taxon>
    </lineage>
</organism>
<evidence type="ECO:0000313" key="1">
    <source>
        <dbReference type="EMBL" id="SMF23385.1"/>
    </source>
</evidence>
<name>A0A1Y6BSW2_9PROT</name>
<dbReference type="Proteomes" id="UP000192917">
    <property type="component" value="Unassembled WGS sequence"/>
</dbReference>
<gene>
    <name evidence="1" type="ORF">SAMN05428998_1083</name>
</gene>
<reference evidence="1 2" key="1">
    <citation type="submission" date="2017-04" db="EMBL/GenBank/DDBJ databases">
        <authorList>
            <person name="Afonso C.L."/>
            <person name="Miller P.J."/>
            <person name="Scott M.A."/>
            <person name="Spackman E."/>
            <person name="Goraichik I."/>
            <person name="Dimitrov K.M."/>
            <person name="Suarez D.L."/>
            <person name="Swayne D.E."/>
        </authorList>
    </citation>
    <scope>NUCLEOTIDE SEQUENCE [LARGE SCALE GENOMIC DNA]</scope>
    <source>
        <strain evidence="1 2">USBA 355</strain>
    </source>
</reference>
<proteinExistence type="predicted"/>
<evidence type="ECO:0000313" key="2">
    <source>
        <dbReference type="Proteomes" id="UP000192917"/>
    </source>
</evidence>
<dbReference type="RefSeq" id="WP_085122899.1">
    <property type="nucleotide sequence ID" value="NZ_FWZX01000008.1"/>
</dbReference>
<dbReference type="AlphaFoldDB" id="A0A1Y6BSW2"/>
<accession>A0A1Y6BSW2</accession>
<dbReference type="EMBL" id="FWZX01000008">
    <property type="protein sequence ID" value="SMF23385.1"/>
    <property type="molecule type" value="Genomic_DNA"/>
</dbReference>
<sequence length="572" mass="60920">MTGGSAIAGLGELPLGSPALRADLPDRYLRMLRDPGAIAVYLAQVTGVRAGGGDGGLVAGLGESGLGEPVVAGVGQALSRTFRWATLHKSMRPGDGRLPNGFWDGLMATGPKLTRELPLTPEDSRRLRESFGELELGDGDRTLDALLAAYNIDGRELSFLFGPWDGDLEDFAEVGRVLIESPVTGGARALLEFRDATLGLDQVAQPLTFAGTGDGEGGDDLKDKPLPLAKGTVRFVSPPVEDSASDMRRAADRAFELLGAYDGAKALDVAGDWPSYAALKAATRGVAGSGADIEAGEIGTCLAEGWVRPGGQVFNALTLDIRCGATTLSGMALSALDDAGYGETARDSASWLEIDWGGGESGLYVSSDERLSTADLLDRITAAGDAWWGTDRRSLIVAGRLYDPDTLTAHLTLTSSDVATAKRDRYYAPRKSQTVTYARCYTPLSENQIATGATDVRKTFARQALRQVQPTFDTIASRHPQAFDAAAIAGLFDSQADALSLAQTRGTLWSRWWRSWWILAGRRGFEAKLGRCIAVEHPDLGRYSGRRFLVVGEQLTGSAAAILLRIARPIEK</sequence>
<keyword evidence="2" id="KW-1185">Reference proteome</keyword>
<dbReference type="STRING" id="560819.SAMN05428998_1083"/>
<protein>
    <submittedName>
        <fullName evidence="1">Uncharacterized protein</fullName>
    </submittedName>
</protein>